<gene>
    <name evidence="1" type="ORF">DUNSADRAFT_446</name>
</gene>
<evidence type="ECO:0000313" key="1">
    <source>
        <dbReference type="EMBL" id="KAF5839571.1"/>
    </source>
</evidence>
<reference evidence="1" key="1">
    <citation type="submission" date="2017-08" db="EMBL/GenBank/DDBJ databases">
        <authorList>
            <person name="Polle J.E."/>
            <person name="Barry K."/>
            <person name="Cushman J."/>
            <person name="Schmutz J."/>
            <person name="Tran D."/>
            <person name="Hathwaick L.T."/>
            <person name="Yim W.C."/>
            <person name="Jenkins J."/>
            <person name="Mckie-Krisberg Z.M."/>
            <person name="Prochnik S."/>
            <person name="Lindquist E."/>
            <person name="Dockter R.B."/>
            <person name="Adam C."/>
            <person name="Molina H."/>
            <person name="Bunkerborg J."/>
            <person name="Jin E."/>
            <person name="Buchheim M."/>
            <person name="Magnuson J."/>
        </authorList>
    </citation>
    <scope>NUCLEOTIDE SEQUENCE</scope>
    <source>
        <strain evidence="1">CCAP 19/18</strain>
    </source>
</reference>
<protein>
    <recommendedName>
        <fullName evidence="3">FLZ-type domain-containing protein</fullName>
    </recommendedName>
</protein>
<dbReference type="EMBL" id="MU069539">
    <property type="protein sequence ID" value="KAF5839571.1"/>
    <property type="molecule type" value="Genomic_DNA"/>
</dbReference>
<sequence length="72" mass="8361">RFCANRATISSMRSTPSWSVSRLENAERASSSHASLWLRCKYCQSTCKDKRHLVFSMESTERYCQSTCKDKM</sequence>
<evidence type="ECO:0008006" key="3">
    <source>
        <dbReference type="Google" id="ProtNLM"/>
    </source>
</evidence>
<dbReference type="Proteomes" id="UP000815325">
    <property type="component" value="Unassembled WGS sequence"/>
</dbReference>
<name>A0ABQ7GY93_DUNSA</name>
<accession>A0ABQ7GY93</accession>
<comment type="caution">
    <text evidence="1">The sequence shown here is derived from an EMBL/GenBank/DDBJ whole genome shotgun (WGS) entry which is preliminary data.</text>
</comment>
<evidence type="ECO:0000313" key="2">
    <source>
        <dbReference type="Proteomes" id="UP000815325"/>
    </source>
</evidence>
<keyword evidence="2" id="KW-1185">Reference proteome</keyword>
<organism evidence="1 2">
    <name type="scientific">Dunaliella salina</name>
    <name type="common">Green alga</name>
    <name type="synonym">Protococcus salinus</name>
    <dbReference type="NCBI Taxonomy" id="3046"/>
    <lineage>
        <taxon>Eukaryota</taxon>
        <taxon>Viridiplantae</taxon>
        <taxon>Chlorophyta</taxon>
        <taxon>core chlorophytes</taxon>
        <taxon>Chlorophyceae</taxon>
        <taxon>CS clade</taxon>
        <taxon>Chlamydomonadales</taxon>
        <taxon>Dunaliellaceae</taxon>
        <taxon>Dunaliella</taxon>
    </lineage>
</organism>
<feature type="non-terminal residue" evidence="1">
    <location>
        <position position="1"/>
    </location>
</feature>
<proteinExistence type="predicted"/>